<feature type="chain" id="PRO_5022915212" description="DUF4124 domain-containing protein" evidence="1">
    <location>
        <begin position="24"/>
        <end position="100"/>
    </location>
</feature>
<keyword evidence="1" id="KW-0732">Signal</keyword>
<reference evidence="3 4" key="1">
    <citation type="journal article" date="2018" name="Int. J. Syst. Evol. Microbiol.">
        <title>Paraburkholderia azotifigens sp. nov., a nitrogen-fixing bacterium isolated from paddy soil.</title>
        <authorList>
            <person name="Choi G.M."/>
            <person name="Im W.T."/>
        </authorList>
    </citation>
    <scope>NUCLEOTIDE SEQUENCE [LARGE SCALE GENOMIC DNA]</scope>
    <source>
        <strain evidence="3 4">NF 2-5-3</strain>
    </source>
</reference>
<dbReference type="EMBL" id="VOQS01000003">
    <property type="protein sequence ID" value="TXC83828.1"/>
    <property type="molecule type" value="Genomic_DNA"/>
</dbReference>
<feature type="signal peptide" evidence="1">
    <location>
        <begin position="1"/>
        <end position="23"/>
    </location>
</feature>
<proteinExistence type="predicted"/>
<evidence type="ECO:0000313" key="4">
    <source>
        <dbReference type="Proteomes" id="UP000321776"/>
    </source>
</evidence>
<gene>
    <name evidence="3" type="ORF">FRZ40_26140</name>
    <name evidence="2" type="ORF">V4C56_14135</name>
</gene>
<name>A0A5C6VL00_9BURK</name>
<accession>A0A5C6VL00</accession>
<dbReference type="RefSeq" id="WP_147236061.1">
    <property type="nucleotide sequence ID" value="NZ_JAZHFZ010000005.1"/>
</dbReference>
<organism evidence="3 4">
    <name type="scientific">Paraburkholderia azotifigens</name>
    <dbReference type="NCBI Taxonomy" id="2057004"/>
    <lineage>
        <taxon>Bacteria</taxon>
        <taxon>Pseudomonadati</taxon>
        <taxon>Pseudomonadota</taxon>
        <taxon>Betaproteobacteria</taxon>
        <taxon>Burkholderiales</taxon>
        <taxon>Burkholderiaceae</taxon>
        <taxon>Paraburkholderia</taxon>
    </lineage>
</organism>
<comment type="caution">
    <text evidence="3">The sequence shown here is derived from an EMBL/GenBank/DDBJ whole genome shotgun (WGS) entry which is preliminary data.</text>
</comment>
<dbReference type="EMBL" id="JAZHGA010000008">
    <property type="protein sequence ID" value="MEM5340753.1"/>
    <property type="molecule type" value="Genomic_DNA"/>
</dbReference>
<evidence type="ECO:0000313" key="2">
    <source>
        <dbReference type="EMBL" id="MEM5340753.1"/>
    </source>
</evidence>
<evidence type="ECO:0008006" key="6">
    <source>
        <dbReference type="Google" id="ProtNLM"/>
    </source>
</evidence>
<sequence length="100" mass="10722">MQTRTLILALPALAAIWNSGGIAAQHDYAYTTNVRLSDGRALQCAVNEPLPADAPAMALSTREQTEADVLATQRLRLLAGPRSDYPTPYTAPIVRCRTAG</sequence>
<dbReference type="AlphaFoldDB" id="A0A5C6VL00"/>
<evidence type="ECO:0000313" key="3">
    <source>
        <dbReference type="EMBL" id="TXC83828.1"/>
    </source>
</evidence>
<keyword evidence="5" id="KW-1185">Reference proteome</keyword>
<reference evidence="3" key="2">
    <citation type="submission" date="2019-08" db="EMBL/GenBank/DDBJ databases">
        <authorList>
            <person name="Im W.-T."/>
        </authorList>
    </citation>
    <scope>NUCLEOTIDE SEQUENCE</scope>
    <source>
        <strain evidence="3">NF 2-5-3</strain>
    </source>
</reference>
<protein>
    <recommendedName>
        <fullName evidence="6">DUF4124 domain-containing protein</fullName>
    </recommendedName>
</protein>
<evidence type="ECO:0000256" key="1">
    <source>
        <dbReference type="SAM" id="SignalP"/>
    </source>
</evidence>
<dbReference type="Proteomes" id="UP001481677">
    <property type="component" value="Unassembled WGS sequence"/>
</dbReference>
<dbReference type="Proteomes" id="UP000321776">
    <property type="component" value="Unassembled WGS sequence"/>
</dbReference>
<reference evidence="2 5" key="3">
    <citation type="submission" date="2024-01" db="EMBL/GenBank/DDBJ databases">
        <title>The diversity of rhizobia nodulating Mimosa spp. in eleven states of Brazil covering several biomes is determined by host plant, location, and edaphic factors.</title>
        <authorList>
            <person name="Rouws L."/>
            <person name="Barauna A."/>
            <person name="Beukes C."/>
            <person name="De Faria S.M."/>
            <person name="Gross E."/>
            <person name="Dos Reis Junior F.B."/>
            <person name="Simon M."/>
            <person name="Maluk M."/>
            <person name="Odee D.W."/>
            <person name="Kenicer G."/>
            <person name="Young J.P.W."/>
            <person name="Reis V.M."/>
            <person name="Zilli J."/>
            <person name="James E.K."/>
        </authorList>
    </citation>
    <scope>NUCLEOTIDE SEQUENCE [LARGE SCALE GENOMIC DNA]</scope>
    <source>
        <strain evidence="2 5">JPY530</strain>
    </source>
</reference>
<evidence type="ECO:0000313" key="5">
    <source>
        <dbReference type="Proteomes" id="UP001481677"/>
    </source>
</evidence>